<comment type="catalytic activity">
    <reaction evidence="7">
        <text>H2O(in) = H2O(out)</text>
        <dbReference type="Rhea" id="RHEA:29667"/>
        <dbReference type="ChEBI" id="CHEBI:15377"/>
    </reaction>
</comment>
<keyword evidence="4" id="KW-0677">Repeat</keyword>
<proteinExistence type="inferred from homology"/>
<dbReference type="SUPFAM" id="SSF81338">
    <property type="entry name" value="Aquaporin-like"/>
    <property type="match status" value="1"/>
</dbReference>
<sequence>MSQNDLENGFGPPPGLSRTRLSHRSHRSRGNSHGSVKIGDKGVSTHHGQLSSLEAHMVAGSGEFVGTFLWLWTSYAGHLMAQHQAPGEAPEGGLLNTTLSSTALAYAFPLLANIWAFYRISGGLFNPAITFGLVIAGQLPWDRALFLFPAQVLAALCAGGLVQCMFPWDVSETNTILATNISISQGVFIETFLTSQLMFVVLMLAAEKQKATYLAPIAIGIAVFGIMICGGYYTGASINPARSLGSAVAGLSFPDYHWIYWVGPALGGALGAGYYRVVKMIHYEEANPGQDHGGENGDALPDGSTLPRNM</sequence>
<dbReference type="InterPro" id="IPR034294">
    <property type="entry name" value="Aquaporin_transptr"/>
</dbReference>
<comment type="subcellular location">
    <subcellularLocation>
        <location evidence="1">Membrane</location>
        <topology evidence="1">Multi-pass membrane protein</topology>
    </subcellularLocation>
</comment>
<keyword evidence="8" id="KW-0813">Transport</keyword>
<keyword evidence="3 8" id="KW-0812">Transmembrane</keyword>
<name>A0A1Q8S8T1_9PEZI</name>
<dbReference type="PANTHER" id="PTHR19139">
    <property type="entry name" value="AQUAPORIN TRANSPORTER"/>
    <property type="match status" value="1"/>
</dbReference>
<feature type="transmembrane region" description="Helical" evidence="10">
    <location>
        <begin position="258"/>
        <end position="277"/>
    </location>
</feature>
<evidence type="ECO:0000256" key="4">
    <source>
        <dbReference type="ARBA" id="ARBA00022737"/>
    </source>
</evidence>
<feature type="transmembrane region" description="Helical" evidence="10">
    <location>
        <begin position="144"/>
        <end position="168"/>
    </location>
</feature>
<dbReference type="PANTHER" id="PTHR19139:SF283">
    <property type="entry name" value="AQUAPORIN"/>
    <property type="match status" value="1"/>
</dbReference>
<evidence type="ECO:0000256" key="8">
    <source>
        <dbReference type="RuleBase" id="RU000477"/>
    </source>
</evidence>
<feature type="transmembrane region" description="Helical" evidence="10">
    <location>
        <begin position="213"/>
        <end position="233"/>
    </location>
</feature>
<dbReference type="InterPro" id="IPR000425">
    <property type="entry name" value="MIP"/>
</dbReference>
<dbReference type="Pfam" id="PF00230">
    <property type="entry name" value="MIP"/>
    <property type="match status" value="1"/>
</dbReference>
<evidence type="ECO:0000256" key="3">
    <source>
        <dbReference type="ARBA" id="ARBA00022692"/>
    </source>
</evidence>
<dbReference type="OrthoDB" id="3222at2759"/>
<dbReference type="AlphaFoldDB" id="A0A1Q8S8T1"/>
<accession>A0A1Q8S8T1</accession>
<dbReference type="GO" id="GO:0005886">
    <property type="term" value="C:plasma membrane"/>
    <property type="evidence" value="ECO:0007669"/>
    <property type="project" value="TreeGrafter"/>
</dbReference>
<feature type="transmembrane region" description="Helical" evidence="10">
    <location>
        <begin position="116"/>
        <end position="137"/>
    </location>
</feature>
<keyword evidence="5 10" id="KW-1133">Transmembrane helix</keyword>
<dbReference type="STRING" id="708187.A0A1Q8S8T1"/>
<dbReference type="Gene3D" id="1.20.1080.10">
    <property type="entry name" value="Glycerol uptake facilitator protein"/>
    <property type="match status" value="1"/>
</dbReference>
<dbReference type="InterPro" id="IPR023271">
    <property type="entry name" value="Aquaporin-like"/>
</dbReference>
<evidence type="ECO:0000313" key="11">
    <source>
        <dbReference type="EMBL" id="OLN97786.1"/>
    </source>
</evidence>
<dbReference type="PRINTS" id="PR00783">
    <property type="entry name" value="MINTRINSICP"/>
</dbReference>
<evidence type="ECO:0000256" key="6">
    <source>
        <dbReference type="ARBA" id="ARBA00023136"/>
    </source>
</evidence>
<evidence type="ECO:0000256" key="7">
    <source>
        <dbReference type="ARBA" id="ARBA00034651"/>
    </source>
</evidence>
<dbReference type="EMBL" id="MPGH01000004">
    <property type="protein sequence ID" value="OLN97786.1"/>
    <property type="molecule type" value="Genomic_DNA"/>
</dbReference>
<evidence type="ECO:0000313" key="12">
    <source>
        <dbReference type="Proteomes" id="UP000186583"/>
    </source>
</evidence>
<protein>
    <submittedName>
        <fullName evidence="11">Aquaporin-2-like protein 2</fullName>
    </submittedName>
</protein>
<feature type="region of interest" description="Disordered" evidence="9">
    <location>
        <begin position="1"/>
        <end position="45"/>
    </location>
</feature>
<feature type="transmembrane region" description="Helical" evidence="10">
    <location>
        <begin position="188"/>
        <end position="206"/>
    </location>
</feature>
<comment type="similarity">
    <text evidence="2 8">Belongs to the MIP/aquaporin (TC 1.A.8) family.</text>
</comment>
<gene>
    <name evidence="11" type="ORF">CCHL11_10174</name>
</gene>
<feature type="compositionally biased region" description="Basic residues" evidence="9">
    <location>
        <begin position="20"/>
        <end position="30"/>
    </location>
</feature>
<evidence type="ECO:0000256" key="10">
    <source>
        <dbReference type="SAM" id="Phobius"/>
    </source>
</evidence>
<keyword evidence="12" id="KW-1185">Reference proteome</keyword>
<feature type="region of interest" description="Disordered" evidence="9">
    <location>
        <begin position="288"/>
        <end position="310"/>
    </location>
</feature>
<evidence type="ECO:0000256" key="1">
    <source>
        <dbReference type="ARBA" id="ARBA00004141"/>
    </source>
</evidence>
<comment type="caution">
    <text evidence="11">The sequence shown here is derived from an EMBL/GenBank/DDBJ whole genome shotgun (WGS) entry which is preliminary data.</text>
</comment>
<evidence type="ECO:0000256" key="5">
    <source>
        <dbReference type="ARBA" id="ARBA00022989"/>
    </source>
</evidence>
<dbReference type="Proteomes" id="UP000186583">
    <property type="component" value="Unassembled WGS sequence"/>
</dbReference>
<evidence type="ECO:0000256" key="2">
    <source>
        <dbReference type="ARBA" id="ARBA00006175"/>
    </source>
</evidence>
<keyword evidence="6 10" id="KW-0472">Membrane</keyword>
<evidence type="ECO:0000256" key="9">
    <source>
        <dbReference type="SAM" id="MobiDB-lite"/>
    </source>
</evidence>
<organism evidence="11 12">
    <name type="scientific">Colletotrichum chlorophyti</name>
    <dbReference type="NCBI Taxonomy" id="708187"/>
    <lineage>
        <taxon>Eukaryota</taxon>
        <taxon>Fungi</taxon>
        <taxon>Dikarya</taxon>
        <taxon>Ascomycota</taxon>
        <taxon>Pezizomycotina</taxon>
        <taxon>Sordariomycetes</taxon>
        <taxon>Hypocreomycetidae</taxon>
        <taxon>Glomerellales</taxon>
        <taxon>Glomerellaceae</taxon>
        <taxon>Colletotrichum</taxon>
    </lineage>
</organism>
<dbReference type="GO" id="GO:0015250">
    <property type="term" value="F:water channel activity"/>
    <property type="evidence" value="ECO:0007669"/>
    <property type="project" value="TreeGrafter"/>
</dbReference>
<reference evidence="11 12" key="1">
    <citation type="submission" date="2016-11" db="EMBL/GenBank/DDBJ databases">
        <title>Draft Genome Assembly of Colletotrichum chlorophyti a pathogen of herbaceous plants.</title>
        <authorList>
            <person name="Gan P."/>
            <person name="Narusaka M."/>
            <person name="Tsushima A."/>
            <person name="Narusaka Y."/>
            <person name="Takano Y."/>
            <person name="Shirasu K."/>
        </authorList>
    </citation>
    <scope>NUCLEOTIDE SEQUENCE [LARGE SCALE GENOMIC DNA]</scope>
    <source>
        <strain evidence="11 12">NTL11</strain>
    </source>
</reference>